<evidence type="ECO:0000256" key="4">
    <source>
        <dbReference type="ARBA" id="ARBA00022989"/>
    </source>
</evidence>
<dbReference type="InterPro" id="IPR050833">
    <property type="entry name" value="Poly_Biosynth_Transport"/>
</dbReference>
<feature type="transmembrane region" description="Helical" evidence="6">
    <location>
        <begin position="305"/>
        <end position="332"/>
    </location>
</feature>
<evidence type="ECO:0000256" key="1">
    <source>
        <dbReference type="ARBA" id="ARBA00004651"/>
    </source>
</evidence>
<feature type="transmembrane region" description="Helical" evidence="6">
    <location>
        <begin position="15"/>
        <end position="38"/>
    </location>
</feature>
<dbReference type="GO" id="GO:0005886">
    <property type="term" value="C:plasma membrane"/>
    <property type="evidence" value="ECO:0007669"/>
    <property type="project" value="UniProtKB-SubCell"/>
</dbReference>
<feature type="transmembrane region" description="Helical" evidence="6">
    <location>
        <begin position="250"/>
        <end position="267"/>
    </location>
</feature>
<feature type="transmembrane region" description="Helical" evidence="6">
    <location>
        <begin position="92"/>
        <end position="113"/>
    </location>
</feature>
<evidence type="ECO:0000256" key="5">
    <source>
        <dbReference type="ARBA" id="ARBA00023136"/>
    </source>
</evidence>
<evidence type="ECO:0000256" key="2">
    <source>
        <dbReference type="ARBA" id="ARBA00022475"/>
    </source>
</evidence>
<feature type="transmembrane region" description="Helical" evidence="6">
    <location>
        <begin position="125"/>
        <end position="146"/>
    </location>
</feature>
<feature type="transmembrane region" description="Helical" evidence="6">
    <location>
        <begin position="158"/>
        <end position="180"/>
    </location>
</feature>
<organism evidence="7 8">
    <name type="scientific">Flavobacterium restrictum</name>
    <dbReference type="NCBI Taxonomy" id="2594428"/>
    <lineage>
        <taxon>Bacteria</taxon>
        <taxon>Pseudomonadati</taxon>
        <taxon>Bacteroidota</taxon>
        <taxon>Flavobacteriia</taxon>
        <taxon>Flavobacteriales</taxon>
        <taxon>Flavobacteriaceae</taxon>
        <taxon>Flavobacterium</taxon>
    </lineage>
</organism>
<dbReference type="AlphaFoldDB" id="A0A553E573"/>
<keyword evidence="2" id="KW-1003">Cell membrane</keyword>
<keyword evidence="3 6" id="KW-0812">Transmembrane</keyword>
<feature type="transmembrane region" description="Helical" evidence="6">
    <location>
        <begin position="44"/>
        <end position="71"/>
    </location>
</feature>
<protein>
    <recommendedName>
        <fullName evidence="9">Na+-driven multidrug efflux pump</fullName>
    </recommendedName>
</protein>
<dbReference type="EMBL" id="VJZT01000006">
    <property type="protein sequence ID" value="TRX40112.1"/>
    <property type="molecule type" value="Genomic_DNA"/>
</dbReference>
<sequence>MSVKKRLLKNGISSLFLRLVTISEQFLLVPIFISAWGADYYGEWLTLTIIPSIVGLLDVGFGLAVANTFILNYVSGNKQAAANTYKSGMFTLHLIVFLSMLVAFVFVFTLNYFDIFDKLLIPKNEAIIAVSILIFSKIILFYKQLFDAIFVASRKFNISVNLQAIYSTLLIISSVIILLFKGGIVLFSLVNLIVTLFYVFIYAIIAKRILPLKSFNGQVVVSEIKNLFKVGIGYLLAKVWEAIFFQGTTFVVRVVLGPIAVTIFNTVRKLSRTIFQVNTLVVSSVMPELQYALGKRQFNQARKLFRFNVFIVLLMSVLGVLLLISFGSWFYQVWTRKELAPPNVMWYVFIFGIVFNSLWAISSEVILAANKPYSFTIPATVMAIVSILISYIFALKFGLSGVAIGSLVMDITLCMYLLPFSCRLLHQPLNEIFSTISLDFKI</sequence>
<dbReference type="PANTHER" id="PTHR30250:SF26">
    <property type="entry name" value="PSMA PROTEIN"/>
    <property type="match status" value="1"/>
</dbReference>
<feature type="transmembrane region" description="Helical" evidence="6">
    <location>
        <begin position="226"/>
        <end position="244"/>
    </location>
</feature>
<dbReference type="OrthoDB" id="7011692at2"/>
<feature type="transmembrane region" description="Helical" evidence="6">
    <location>
        <begin position="344"/>
        <end position="361"/>
    </location>
</feature>
<feature type="transmembrane region" description="Helical" evidence="6">
    <location>
        <begin position="373"/>
        <end position="393"/>
    </location>
</feature>
<keyword evidence="8" id="KW-1185">Reference proteome</keyword>
<dbReference type="Proteomes" id="UP000316371">
    <property type="component" value="Unassembled WGS sequence"/>
</dbReference>
<comment type="subcellular location">
    <subcellularLocation>
        <location evidence="1">Cell membrane</location>
        <topology evidence="1">Multi-pass membrane protein</topology>
    </subcellularLocation>
</comment>
<gene>
    <name evidence="7" type="ORF">FNW21_07845</name>
</gene>
<dbReference type="PANTHER" id="PTHR30250">
    <property type="entry name" value="PST FAMILY PREDICTED COLANIC ACID TRANSPORTER"/>
    <property type="match status" value="1"/>
</dbReference>
<keyword evidence="5 6" id="KW-0472">Membrane</keyword>
<evidence type="ECO:0000313" key="7">
    <source>
        <dbReference type="EMBL" id="TRX40112.1"/>
    </source>
</evidence>
<proteinExistence type="predicted"/>
<comment type="caution">
    <text evidence="7">The sequence shown here is derived from an EMBL/GenBank/DDBJ whole genome shotgun (WGS) entry which is preliminary data.</text>
</comment>
<keyword evidence="4 6" id="KW-1133">Transmembrane helix</keyword>
<reference evidence="7 8" key="1">
    <citation type="submission" date="2019-07" db="EMBL/GenBank/DDBJ databases">
        <title>Novel species of Flavobacterium.</title>
        <authorList>
            <person name="Liu Q."/>
            <person name="Xin Y.-H."/>
        </authorList>
    </citation>
    <scope>NUCLEOTIDE SEQUENCE [LARGE SCALE GENOMIC DNA]</scope>
    <source>
        <strain evidence="7 8">LB1R34</strain>
    </source>
</reference>
<evidence type="ECO:0000256" key="6">
    <source>
        <dbReference type="SAM" id="Phobius"/>
    </source>
</evidence>
<feature type="transmembrane region" description="Helical" evidence="6">
    <location>
        <begin position="399"/>
        <end position="418"/>
    </location>
</feature>
<evidence type="ECO:0008006" key="9">
    <source>
        <dbReference type="Google" id="ProtNLM"/>
    </source>
</evidence>
<name>A0A553E573_9FLAO</name>
<feature type="transmembrane region" description="Helical" evidence="6">
    <location>
        <begin position="186"/>
        <end position="205"/>
    </location>
</feature>
<evidence type="ECO:0000313" key="8">
    <source>
        <dbReference type="Proteomes" id="UP000316371"/>
    </source>
</evidence>
<accession>A0A553E573</accession>
<dbReference type="RefSeq" id="WP_144256179.1">
    <property type="nucleotide sequence ID" value="NZ_VJZT01000006.1"/>
</dbReference>
<evidence type="ECO:0000256" key="3">
    <source>
        <dbReference type="ARBA" id="ARBA00022692"/>
    </source>
</evidence>